<protein>
    <submittedName>
        <fullName evidence="2">Uncharacterized protein</fullName>
    </submittedName>
</protein>
<proteinExistence type="predicted"/>
<feature type="region of interest" description="Disordered" evidence="1">
    <location>
        <begin position="47"/>
        <end position="99"/>
    </location>
</feature>
<evidence type="ECO:0000313" key="2">
    <source>
        <dbReference type="EMBL" id="KXT14968.1"/>
    </source>
</evidence>
<sequence>MAHKVNCSIKLYSKPYCDESPGLGRLYNFDYLESVYRNDTILDRSDSVAMTDRHGHGNSDSNNDDDHVHGGHSDGHAELSSATTLHHSAARSWPANSKRRLGQREIAKPVELVLNLSKITSNWSLVVQVNL</sequence>
<name>A0A139IJK8_9PEZI</name>
<feature type="compositionally biased region" description="Basic and acidic residues" evidence="1">
    <location>
        <begin position="47"/>
        <end position="57"/>
    </location>
</feature>
<dbReference type="AlphaFoldDB" id="A0A139IJK8"/>
<dbReference type="EMBL" id="LFZO01000069">
    <property type="protein sequence ID" value="KXT14968.1"/>
    <property type="molecule type" value="Genomic_DNA"/>
</dbReference>
<gene>
    <name evidence="2" type="ORF">AC579_7785</name>
</gene>
<comment type="caution">
    <text evidence="2">The sequence shown here is derived from an EMBL/GenBank/DDBJ whole genome shotgun (WGS) entry which is preliminary data.</text>
</comment>
<feature type="compositionally biased region" description="Basic and acidic residues" evidence="1">
    <location>
        <begin position="64"/>
        <end position="77"/>
    </location>
</feature>
<accession>A0A139IJK8</accession>
<reference evidence="2 3" key="1">
    <citation type="submission" date="2015-07" db="EMBL/GenBank/DDBJ databases">
        <title>Comparative genomics of the Sigatoka disease complex on banana suggests a link between parallel evolutionary changes in Pseudocercospora fijiensis and Pseudocercospora eumusae and increased virulence on the banana host.</title>
        <authorList>
            <person name="Chang T.-C."/>
            <person name="Salvucci A."/>
            <person name="Crous P.W."/>
            <person name="Stergiopoulos I."/>
        </authorList>
    </citation>
    <scope>NUCLEOTIDE SEQUENCE [LARGE SCALE GENOMIC DNA]</scope>
    <source>
        <strain evidence="2 3">CBS 116634</strain>
    </source>
</reference>
<keyword evidence="3" id="KW-1185">Reference proteome</keyword>
<evidence type="ECO:0000313" key="3">
    <source>
        <dbReference type="Proteomes" id="UP000073492"/>
    </source>
</evidence>
<organism evidence="2 3">
    <name type="scientific">Pseudocercospora musae</name>
    <dbReference type="NCBI Taxonomy" id="113226"/>
    <lineage>
        <taxon>Eukaryota</taxon>
        <taxon>Fungi</taxon>
        <taxon>Dikarya</taxon>
        <taxon>Ascomycota</taxon>
        <taxon>Pezizomycotina</taxon>
        <taxon>Dothideomycetes</taxon>
        <taxon>Dothideomycetidae</taxon>
        <taxon>Mycosphaerellales</taxon>
        <taxon>Mycosphaerellaceae</taxon>
        <taxon>Pseudocercospora</taxon>
    </lineage>
</organism>
<evidence type="ECO:0000256" key="1">
    <source>
        <dbReference type="SAM" id="MobiDB-lite"/>
    </source>
</evidence>
<dbReference type="Proteomes" id="UP000073492">
    <property type="component" value="Unassembled WGS sequence"/>
</dbReference>